<evidence type="ECO:0000313" key="2">
    <source>
        <dbReference type="Proteomes" id="UP000261905"/>
    </source>
</evidence>
<dbReference type="GO" id="GO:0006355">
    <property type="term" value="P:regulation of DNA-templated transcription"/>
    <property type="evidence" value="ECO:0007669"/>
    <property type="project" value="InterPro"/>
</dbReference>
<dbReference type="SUPFAM" id="SSF47598">
    <property type="entry name" value="Ribbon-helix-helix"/>
    <property type="match status" value="1"/>
</dbReference>
<dbReference type="PANTHER" id="PTHR36215:SF1">
    <property type="entry name" value="BLL4998 PROTEIN"/>
    <property type="match status" value="1"/>
</dbReference>
<proteinExistence type="predicted"/>
<dbReference type="CDD" id="cd22231">
    <property type="entry name" value="RHH_NikR_HicB-like"/>
    <property type="match status" value="1"/>
</dbReference>
<comment type="caution">
    <text evidence="1">The sequence shown here is derived from an EMBL/GenBank/DDBJ whole genome shotgun (WGS) entry which is preliminary data.</text>
</comment>
<keyword evidence="2" id="KW-1185">Reference proteome</keyword>
<dbReference type="PANTHER" id="PTHR36215">
    <property type="entry name" value="BLL4998 PROTEIN"/>
    <property type="match status" value="1"/>
</dbReference>
<evidence type="ECO:0000313" key="1">
    <source>
        <dbReference type="EMBL" id="REK75188.1"/>
    </source>
</evidence>
<dbReference type="Pfam" id="PF17723">
    <property type="entry name" value="RHH_8"/>
    <property type="match status" value="1"/>
</dbReference>
<dbReference type="Proteomes" id="UP000261905">
    <property type="component" value="Unassembled WGS sequence"/>
</dbReference>
<dbReference type="RefSeq" id="WP_116047120.1">
    <property type="nucleotide sequence ID" value="NZ_QUBQ01000002.1"/>
</dbReference>
<name>A0A371PI38_9BACL</name>
<organism evidence="1 2">
    <name type="scientific">Paenibacillus paeoniae</name>
    <dbReference type="NCBI Taxonomy" id="2292705"/>
    <lineage>
        <taxon>Bacteria</taxon>
        <taxon>Bacillati</taxon>
        <taxon>Bacillota</taxon>
        <taxon>Bacilli</taxon>
        <taxon>Bacillales</taxon>
        <taxon>Paenibacillaceae</taxon>
        <taxon>Paenibacillus</taxon>
    </lineage>
</organism>
<protein>
    <submittedName>
        <fullName evidence="1">CopG family transcriptional regulator</fullName>
    </submittedName>
</protein>
<dbReference type="InterPro" id="IPR010985">
    <property type="entry name" value="Ribbon_hlx_hlx"/>
</dbReference>
<dbReference type="OrthoDB" id="8656394at2"/>
<gene>
    <name evidence="1" type="ORF">DX130_16305</name>
</gene>
<accession>A0A371PI38</accession>
<sequence>MSETEKITLNLGAVDLGQIDLLVEQGFYTNRTDLIRTGIRNQINLHAHEIKQMTQQKAITIGVQVLTNDHLESLLKQDQKLNLKVVGMLIVEPSVSIDLFRKVVETAKVYGIIKADNEIKKEISRH</sequence>
<reference evidence="1 2" key="1">
    <citation type="submission" date="2018-08" db="EMBL/GenBank/DDBJ databases">
        <title>Paenibacillus sp. M4BSY-1, whole genome shotgun sequence.</title>
        <authorList>
            <person name="Tuo L."/>
        </authorList>
    </citation>
    <scope>NUCLEOTIDE SEQUENCE [LARGE SCALE GENOMIC DNA]</scope>
    <source>
        <strain evidence="1 2">M4BSY-1</strain>
    </source>
</reference>
<dbReference type="AlphaFoldDB" id="A0A371PI38"/>
<dbReference type="InterPro" id="IPR041088">
    <property type="entry name" value="RHH_8"/>
</dbReference>
<dbReference type="EMBL" id="QUBQ01000002">
    <property type="protein sequence ID" value="REK75188.1"/>
    <property type="molecule type" value="Genomic_DNA"/>
</dbReference>